<dbReference type="NCBIfam" id="TIGR01906">
    <property type="entry name" value="integ_TIGR01906"/>
    <property type="match status" value="1"/>
</dbReference>
<keyword evidence="2" id="KW-0472">Membrane</keyword>
<feature type="region of interest" description="Disordered" evidence="1">
    <location>
        <begin position="155"/>
        <end position="190"/>
    </location>
</feature>
<sequence length="481" mass="49750">MAEQDEPQAGNPEPRTAQPAESGAGAAVLAAETARVPAKAEPMPLSAAAAAAAAKIEATIAASRAAATAKGSAATPMLLPEVESPVEPVDEPVEHQLPATLPAAPNPAISAAAAAASNIAATAGPAPKAASAAPAHDPLEIEDVIAQIPVEPLPVPARQQTPAPTAPTPAEPTLKAPETRAMPSAGAAGPVAAGSAADGSAAASAALTASAVAEARNRVFGAYTPVPEPTRAARERRAAREAALGAKPPLARTLQVLLAVAYPFVLLILAIRLIASPVFLWIAYQRPGFPADGFGFSTADRMTYGSYGVDYLNNFAGPRYLGELRDPLGNPLFLNTEVQHMLDVKNVISTTYLAGLLLAVLVVVALVYLGKRYAGGIRRGLFAGAVATLALFAVLCTLAALGWEAFFTGFHQVFFANGTWTFNYSDTLIRLYPPQFWVDAAIAIAVLVVLTSAATLLATWPTAKRREASRLRQEARVFGLK</sequence>
<dbReference type="Pfam" id="PF07314">
    <property type="entry name" value="Lit"/>
    <property type="match status" value="1"/>
</dbReference>
<feature type="compositionally biased region" description="Low complexity" evidence="1">
    <location>
        <begin position="19"/>
        <end position="28"/>
    </location>
</feature>
<keyword evidence="2" id="KW-1133">Transmembrane helix</keyword>
<reference evidence="3 4" key="1">
    <citation type="submission" date="2021-03" db="EMBL/GenBank/DDBJ databases">
        <title>Sequencing the genomes of 1000 actinobacteria strains.</title>
        <authorList>
            <person name="Klenk H.-P."/>
        </authorList>
    </citation>
    <scope>NUCLEOTIDE SEQUENCE [LARGE SCALE GENOMIC DNA]</scope>
    <source>
        <strain evidence="3 4">DSM 15797</strain>
    </source>
</reference>
<feature type="region of interest" description="Disordered" evidence="1">
    <location>
        <begin position="1"/>
        <end position="28"/>
    </location>
</feature>
<proteinExistence type="predicted"/>
<comment type="caution">
    <text evidence="3">The sequence shown here is derived from an EMBL/GenBank/DDBJ whole genome shotgun (WGS) entry which is preliminary data.</text>
</comment>
<feature type="transmembrane region" description="Helical" evidence="2">
    <location>
        <begin position="256"/>
        <end position="284"/>
    </location>
</feature>
<gene>
    <name evidence="3" type="ORF">JOF47_000437</name>
</gene>
<dbReference type="InterPro" id="IPR010178">
    <property type="entry name" value="Lit"/>
</dbReference>
<feature type="transmembrane region" description="Helical" evidence="2">
    <location>
        <begin position="381"/>
        <end position="403"/>
    </location>
</feature>
<dbReference type="EMBL" id="JAGIOF010000001">
    <property type="protein sequence ID" value="MBP2384926.1"/>
    <property type="molecule type" value="Genomic_DNA"/>
</dbReference>
<dbReference type="RefSeq" id="WP_245356217.1">
    <property type="nucleotide sequence ID" value="NZ_BAAAJY010000006.1"/>
</dbReference>
<protein>
    <submittedName>
        <fullName evidence="3">Integral membrane protein (TIGR01906 family)</fullName>
    </submittedName>
</protein>
<evidence type="ECO:0000313" key="4">
    <source>
        <dbReference type="Proteomes" id="UP001296993"/>
    </source>
</evidence>
<name>A0ABS4X9D7_9MICC</name>
<keyword evidence="4" id="KW-1185">Reference proteome</keyword>
<evidence type="ECO:0000256" key="1">
    <source>
        <dbReference type="SAM" id="MobiDB-lite"/>
    </source>
</evidence>
<evidence type="ECO:0000256" key="2">
    <source>
        <dbReference type="SAM" id="Phobius"/>
    </source>
</evidence>
<accession>A0ABS4X9D7</accession>
<feature type="compositionally biased region" description="Low complexity" evidence="1">
    <location>
        <begin position="171"/>
        <end position="190"/>
    </location>
</feature>
<organism evidence="3 4">
    <name type="scientific">Paeniglutamicibacter kerguelensis</name>
    <dbReference type="NCBI Taxonomy" id="254788"/>
    <lineage>
        <taxon>Bacteria</taxon>
        <taxon>Bacillati</taxon>
        <taxon>Actinomycetota</taxon>
        <taxon>Actinomycetes</taxon>
        <taxon>Micrococcales</taxon>
        <taxon>Micrococcaceae</taxon>
        <taxon>Paeniglutamicibacter</taxon>
    </lineage>
</organism>
<feature type="transmembrane region" description="Helical" evidence="2">
    <location>
        <begin position="351"/>
        <end position="369"/>
    </location>
</feature>
<evidence type="ECO:0000313" key="3">
    <source>
        <dbReference type="EMBL" id="MBP2384926.1"/>
    </source>
</evidence>
<dbReference type="Proteomes" id="UP001296993">
    <property type="component" value="Unassembled WGS sequence"/>
</dbReference>
<keyword evidence="2" id="KW-0812">Transmembrane</keyword>
<feature type="transmembrane region" description="Helical" evidence="2">
    <location>
        <begin position="440"/>
        <end position="463"/>
    </location>
</feature>